<gene>
    <name evidence="2" type="ORF">C7S10_15500</name>
</gene>
<name>A0A2R7YUJ0_9ACTN</name>
<dbReference type="AlphaFoldDB" id="A0A2R7YUJ0"/>
<keyword evidence="3" id="KW-1185">Reference proteome</keyword>
<sequence>MASRDDNSVRITTAPTSVADDIAGRQRRYLFSMAVRTACVIGAVAVGAGLLRWILVAGAVLLPYVAVVLANAGQRKDDGFDLRSSGSYRELE</sequence>
<evidence type="ECO:0000256" key="1">
    <source>
        <dbReference type="SAM" id="Phobius"/>
    </source>
</evidence>
<feature type="transmembrane region" description="Helical" evidence="1">
    <location>
        <begin position="53"/>
        <end position="73"/>
    </location>
</feature>
<dbReference type="Proteomes" id="UP000244867">
    <property type="component" value="Unassembled WGS sequence"/>
</dbReference>
<dbReference type="RefSeq" id="WP_108345353.1">
    <property type="nucleotide sequence ID" value="NZ_PYXZ01000007.1"/>
</dbReference>
<accession>A0A2R7YUJ0</accession>
<keyword evidence="1" id="KW-1133">Transmembrane helix</keyword>
<comment type="caution">
    <text evidence="2">The sequence shown here is derived from an EMBL/GenBank/DDBJ whole genome shotgun (WGS) entry which is preliminary data.</text>
</comment>
<dbReference type="OrthoDB" id="4229919at2"/>
<evidence type="ECO:0000313" key="3">
    <source>
        <dbReference type="Proteomes" id="UP000244867"/>
    </source>
</evidence>
<evidence type="ECO:0008006" key="4">
    <source>
        <dbReference type="Google" id="ProtNLM"/>
    </source>
</evidence>
<dbReference type="InterPro" id="IPR021449">
    <property type="entry name" value="DUF3099"/>
</dbReference>
<organism evidence="2 3">
    <name type="scientific">Nocardioides currus</name>
    <dbReference type="NCBI Taxonomy" id="2133958"/>
    <lineage>
        <taxon>Bacteria</taxon>
        <taxon>Bacillati</taxon>
        <taxon>Actinomycetota</taxon>
        <taxon>Actinomycetes</taxon>
        <taxon>Propionibacteriales</taxon>
        <taxon>Nocardioidaceae</taxon>
        <taxon>Nocardioides</taxon>
    </lineage>
</organism>
<proteinExistence type="predicted"/>
<reference evidence="2 3" key="1">
    <citation type="submission" date="2018-03" db="EMBL/GenBank/DDBJ databases">
        <authorList>
            <person name="Keele B.F."/>
        </authorList>
    </citation>
    <scope>NUCLEOTIDE SEQUENCE [LARGE SCALE GENOMIC DNA]</scope>
    <source>
        <strain evidence="2 3">IB-3</strain>
    </source>
</reference>
<dbReference type="EMBL" id="PYXZ01000007">
    <property type="protein sequence ID" value="PUA79963.1"/>
    <property type="molecule type" value="Genomic_DNA"/>
</dbReference>
<protein>
    <recommendedName>
        <fullName evidence="4">DUF3099 domain-containing protein</fullName>
    </recommendedName>
</protein>
<keyword evidence="1" id="KW-0812">Transmembrane</keyword>
<dbReference type="Pfam" id="PF11298">
    <property type="entry name" value="DUF3099"/>
    <property type="match status" value="1"/>
</dbReference>
<evidence type="ECO:0000313" key="2">
    <source>
        <dbReference type="EMBL" id="PUA79963.1"/>
    </source>
</evidence>
<feature type="transmembrane region" description="Helical" evidence="1">
    <location>
        <begin position="29"/>
        <end position="47"/>
    </location>
</feature>
<keyword evidence="1" id="KW-0472">Membrane</keyword>